<proteinExistence type="predicted"/>
<comment type="caution">
    <text evidence="2">The sequence shown here is derived from an EMBL/GenBank/DDBJ whole genome shotgun (WGS) entry which is preliminary data.</text>
</comment>
<keyword evidence="3" id="KW-1185">Reference proteome</keyword>
<dbReference type="OrthoDB" id="9807186at2"/>
<reference evidence="2 3" key="1">
    <citation type="submission" date="2015-08" db="EMBL/GenBank/DDBJ databases">
        <title>Draft genome sequence of cellulolytic and xylanolytic Paenibacillus sp. A59, isolated from a decaying forest soil from Patagonia, Argentina.</title>
        <authorList>
            <person name="Ghio S."/>
            <person name="Caceres A.M."/>
            <person name="Talia P."/>
            <person name="Grasso D."/>
            <person name="Campos E."/>
        </authorList>
    </citation>
    <scope>NUCLEOTIDE SEQUENCE [LARGE SCALE GENOMIC DNA]</scope>
    <source>
        <strain evidence="2 3">A59</strain>
    </source>
</reference>
<dbReference type="EMBL" id="LITU01000071">
    <property type="protein sequence ID" value="KOY14278.1"/>
    <property type="molecule type" value="Genomic_DNA"/>
</dbReference>
<dbReference type="GO" id="GO:0016787">
    <property type="term" value="F:hydrolase activity"/>
    <property type="evidence" value="ECO:0007669"/>
    <property type="project" value="UniProtKB-KW"/>
</dbReference>
<dbReference type="GO" id="GO:0005975">
    <property type="term" value="P:carbohydrate metabolic process"/>
    <property type="evidence" value="ECO:0007669"/>
    <property type="project" value="InterPro"/>
</dbReference>
<evidence type="ECO:0000256" key="1">
    <source>
        <dbReference type="ARBA" id="ARBA00022801"/>
    </source>
</evidence>
<name>A0A0M9BKS3_9BACL</name>
<dbReference type="Proteomes" id="UP000037688">
    <property type="component" value="Unassembled WGS sequence"/>
</dbReference>
<keyword evidence="1 2" id="KW-0378">Hydrolase</keyword>
<evidence type="ECO:0000313" key="3">
    <source>
        <dbReference type="Proteomes" id="UP000037688"/>
    </source>
</evidence>
<dbReference type="Gene3D" id="1.50.10.10">
    <property type="match status" value="1"/>
</dbReference>
<dbReference type="PATRIC" id="fig|1705561.3.peg.4808"/>
<protein>
    <submittedName>
        <fullName evidence="2">Glycosyl hydrolase</fullName>
    </submittedName>
</protein>
<dbReference type="SUPFAM" id="SSF48208">
    <property type="entry name" value="Six-hairpin glycosidases"/>
    <property type="match status" value="1"/>
</dbReference>
<dbReference type="InterPro" id="IPR010905">
    <property type="entry name" value="Glyco_hydro_88"/>
</dbReference>
<accession>A0A0M9BKS3</accession>
<dbReference type="Pfam" id="PF07470">
    <property type="entry name" value="Glyco_hydro_88"/>
    <property type="match status" value="1"/>
</dbReference>
<dbReference type="RefSeq" id="WP_053783032.1">
    <property type="nucleotide sequence ID" value="NZ_LITU01000071.1"/>
</dbReference>
<dbReference type="InterPro" id="IPR008928">
    <property type="entry name" value="6-hairpin_glycosidase_sf"/>
</dbReference>
<dbReference type="AlphaFoldDB" id="A0A0M9BKS3"/>
<dbReference type="InterPro" id="IPR012341">
    <property type="entry name" value="6hp_glycosidase-like_sf"/>
</dbReference>
<evidence type="ECO:0000313" key="2">
    <source>
        <dbReference type="EMBL" id="KOY14278.1"/>
    </source>
</evidence>
<dbReference type="PANTHER" id="PTHR33886">
    <property type="entry name" value="UNSATURATED RHAMNOGALACTURONAN HYDROLASE (EUROFUNG)"/>
    <property type="match status" value="1"/>
</dbReference>
<organism evidence="2 3">
    <name type="scientific">Paenibacillus xylanivorans</name>
    <dbReference type="NCBI Taxonomy" id="1705561"/>
    <lineage>
        <taxon>Bacteria</taxon>
        <taxon>Bacillati</taxon>
        <taxon>Bacillota</taxon>
        <taxon>Bacilli</taxon>
        <taxon>Bacillales</taxon>
        <taxon>Paenibacillaceae</taxon>
        <taxon>Paenibacillus</taxon>
    </lineage>
</organism>
<dbReference type="InterPro" id="IPR052043">
    <property type="entry name" value="PolySaccharide_Degr_Enz"/>
</dbReference>
<sequence length="780" mass="89217">MTTYFSEPQSMYYRFGEDQDQVLKVLAERYIGANAQADFVYRVFQKSGILQNEKGLYDLNLNKRFPDAQKGQVSYAAALVWGDEDRNLDVLIRCYGPVRFYFNEQLVYRSTVMDEINLDATVKLGIDIKPGWNTLLLEMKSTPAGFGCQFGSDEGKVRILNVLAPFQERQGQAGWVYSKPVNSEESPTLSLDRISEIAEDSHSEWNLLGKEEGHRLDWLPDPQWSEEKQTQPTLKRMYGHLPGQRVYAWTRLINRDSTDCAIRLTGQSSGPLNIWLNGESAVQLKEAGPFEVEIPASFGRNDLLVRSECSDTAEPWNFVINATVNGEQLELELPQRVHGAYGESWLYLGPFESGEIEPDVQDLMRTDRVYKGSVIQNNLKESGSQQERKERMYWQLARPDAWIRPYYENAMLSNKWTVGSVTNYGRWDYPLGVTVYGLLQTGRYLQRPDITRYAADHVQACTRMDEYSLWDREQYGFPAVNQQLVMLKMLDNCGSFGSAMLEAYSECQEPTFLPIADRIAGFMLTRLERQEDGAFYRECIGEFAENTMWADDLYMSTPFLVRYARLTRDMSPLDEAARQFLLYRKYLFMPEFKIMSHVYDFKYGQATQIPWGRGNGWTLFSLSEVLEALPAEHPERPALIAFFNELCEGYSALQGEGGLWHQVLNDSETYQEASCTAMFAYGFARGVRFGWLNQPARYIEAAERAWNGLTRKAIDRQGNVHGVCSGSRYAFTAEYYDKDLLTVTNDNHGIGIMMLAGTEVAKMKKHLAQHKISSTAVTQS</sequence>
<dbReference type="PANTHER" id="PTHR33886:SF8">
    <property type="entry name" value="UNSATURATED RHAMNOGALACTURONAN HYDROLASE (EUROFUNG)"/>
    <property type="match status" value="1"/>
</dbReference>
<gene>
    <name evidence="2" type="ORF">AMS66_23020</name>
</gene>